<evidence type="ECO:0000313" key="2">
    <source>
        <dbReference type="Proteomes" id="UP000655883"/>
    </source>
</evidence>
<dbReference type="Proteomes" id="UP000655883">
    <property type="component" value="Segment"/>
</dbReference>
<protein>
    <submittedName>
        <fullName evidence="1">Uncharacterized protein</fullName>
    </submittedName>
</protein>
<dbReference type="EMBL" id="MN988525">
    <property type="protein sequence ID" value="QIG72810.1"/>
    <property type="molecule type" value="Genomic_DNA"/>
</dbReference>
<evidence type="ECO:0000313" key="1">
    <source>
        <dbReference type="EMBL" id="QIG72810.1"/>
    </source>
</evidence>
<accession>A0A7S5UW06</accession>
<keyword evidence="2" id="KW-1185">Reference proteome</keyword>
<gene>
    <name evidence="1" type="ORF">EVB97_252</name>
</gene>
<proteinExistence type="predicted"/>
<reference evidence="1 2" key="1">
    <citation type="submission" date="2020-01" db="EMBL/GenBank/DDBJ databases">
        <title>Patterns of diversity and host range of bacteriophage communities associated with bean-nodulatin bacteria.</title>
        <authorList>
            <person name="Vann Cauwenberghe J."/>
            <person name="Santamaria R.I."/>
            <person name="Bustos P."/>
            <person name="Juarez S."/>
            <person name="Gonzalez V."/>
        </authorList>
    </citation>
    <scope>NUCLEOTIDE SEQUENCE [LARGE SCALE GENOMIC DNA]</scope>
    <source>
        <strain evidence="2">RHph</strain>
    </source>
</reference>
<sequence length="71" mass="8365">MPEYNTAGSEELFNKFKQLEFRLGMLSAIVQNPLKIKHEELVQFKKDMDELSLRFIILKDDVMDFVTESPQ</sequence>
<name>A0A7S5UW06_9CAUD</name>
<organism evidence="1 2">
    <name type="scientific">Rhizobium phage RHph_Y65</name>
    <dbReference type="NCBI Taxonomy" id="2509785"/>
    <lineage>
        <taxon>Viruses</taxon>
        <taxon>Duplodnaviria</taxon>
        <taxon>Heunggongvirae</taxon>
        <taxon>Uroviricota</taxon>
        <taxon>Caudoviricetes</taxon>
        <taxon>Kleczkowskaviridae</taxon>
        <taxon>Cuauhnahuacvirus</taxon>
        <taxon>Cuauhnahuacvirus Y65</taxon>
    </lineage>
</organism>